<reference evidence="2" key="1">
    <citation type="journal article" date="2019" name="Int. J. Syst. Evol. Microbiol.">
        <title>The Global Catalogue of Microorganisms (GCM) 10K type strain sequencing project: providing services to taxonomists for standard genome sequencing and annotation.</title>
        <authorList>
            <consortium name="The Broad Institute Genomics Platform"/>
            <consortium name="The Broad Institute Genome Sequencing Center for Infectious Disease"/>
            <person name="Wu L."/>
            <person name="Ma J."/>
        </authorList>
    </citation>
    <scope>NUCLEOTIDE SEQUENCE [LARGE SCALE GENOMIC DNA]</scope>
    <source>
        <strain evidence="2">CCUG 66188</strain>
    </source>
</reference>
<gene>
    <name evidence="1" type="ORF">ACFQFQ_01980</name>
</gene>
<evidence type="ECO:0000313" key="1">
    <source>
        <dbReference type="EMBL" id="MFC6758552.1"/>
    </source>
</evidence>
<dbReference type="SUPFAM" id="SSF54523">
    <property type="entry name" value="Pili subunits"/>
    <property type="match status" value="1"/>
</dbReference>
<proteinExistence type="predicted"/>
<accession>A0ABW2AZ10</accession>
<name>A0ABW2AZ10_9RHOB</name>
<sequence length="122" mass="13666">MGAPELSDHLQRVEWRLAPEDGRLFRRVWTTLIPADTQALQPEITVMAGVEDLHIRSYWSGLGWVDGPINPMLQNRPAPSAEEDDDRVGPAAENYSDFVPLAIEVTLVTTTWGEITLIETLK</sequence>
<protein>
    <submittedName>
        <fullName evidence="1">Type II secretion system protein GspJ</fullName>
    </submittedName>
</protein>
<keyword evidence="2" id="KW-1185">Reference proteome</keyword>
<dbReference type="InterPro" id="IPR010055">
    <property type="entry name" value="T2SS_protein-GspJ"/>
</dbReference>
<organism evidence="1 2">
    <name type="scientific">Sulfitobacter porphyrae</name>
    <dbReference type="NCBI Taxonomy" id="1246864"/>
    <lineage>
        <taxon>Bacteria</taxon>
        <taxon>Pseudomonadati</taxon>
        <taxon>Pseudomonadota</taxon>
        <taxon>Alphaproteobacteria</taxon>
        <taxon>Rhodobacterales</taxon>
        <taxon>Roseobacteraceae</taxon>
        <taxon>Sulfitobacter</taxon>
    </lineage>
</organism>
<dbReference type="Proteomes" id="UP001596353">
    <property type="component" value="Unassembled WGS sequence"/>
</dbReference>
<dbReference type="EMBL" id="JBHSWG010000001">
    <property type="protein sequence ID" value="MFC6758552.1"/>
    <property type="molecule type" value="Genomic_DNA"/>
</dbReference>
<dbReference type="Pfam" id="PF11612">
    <property type="entry name" value="T2SSJ"/>
    <property type="match status" value="1"/>
</dbReference>
<evidence type="ECO:0000313" key="2">
    <source>
        <dbReference type="Proteomes" id="UP001596353"/>
    </source>
</evidence>
<comment type="caution">
    <text evidence="1">The sequence shown here is derived from an EMBL/GenBank/DDBJ whole genome shotgun (WGS) entry which is preliminary data.</text>
</comment>
<dbReference type="InterPro" id="IPR045584">
    <property type="entry name" value="Pilin-like"/>
</dbReference>